<organism evidence="3 6">
    <name type="scientific">Moraxella bovis</name>
    <dbReference type="NCBI Taxonomy" id="476"/>
    <lineage>
        <taxon>Bacteria</taxon>
        <taxon>Pseudomonadati</taxon>
        <taxon>Pseudomonadota</taxon>
        <taxon>Gammaproteobacteria</taxon>
        <taxon>Moraxellales</taxon>
        <taxon>Moraxellaceae</taxon>
        <taxon>Moraxella</taxon>
    </lineage>
</organism>
<dbReference type="Proteomes" id="UP000254133">
    <property type="component" value="Unassembled WGS sequence"/>
</dbReference>
<dbReference type="AlphaFoldDB" id="A0A2Z4R8I4"/>
<evidence type="ECO:0000313" key="6">
    <source>
        <dbReference type="Proteomes" id="UP000254133"/>
    </source>
</evidence>
<evidence type="ECO:0000256" key="1">
    <source>
        <dbReference type="SAM" id="SignalP"/>
    </source>
</evidence>
<dbReference type="GeneID" id="77188100"/>
<sequence>MKLFVKSLLVGVVFTTTLANAYERIVVLSGDVGDIVTALGDAKKVVGRDNTNRNPALAHAKSIGTHRNLTPEPIVALKPDLVLGSYMVQPPTLYKRLNSLKIKAVNVAPTESATDYIKAITTIGQYLGKEQQAKKLSSRWQQGMATKKPTKVRYLLSYDGRIVAGKGTVGDELIKRAGGVNAVNIQGLKPLSREGWLAAKADVIIIAKHNQATLGTISEFIKRPEISANPAAKKGKVYYWPANDFLRYGLDSPEIVSKLHALAK</sequence>
<dbReference type="PROSITE" id="PS50983">
    <property type="entry name" value="FE_B12_PBP"/>
    <property type="match status" value="1"/>
</dbReference>
<accession>A0A2Z4R8I4</accession>
<dbReference type="Proteomes" id="UP001163283">
    <property type="component" value="Chromosome"/>
</dbReference>
<proteinExistence type="predicted"/>
<reference evidence="4 7" key="2">
    <citation type="journal article" date="2022" name="BMC Microbiol.">
        <title>Whole genome sequencing of Moraxella bovis strains from North America reveals two genotypes with different genetic determinants.</title>
        <authorList>
            <person name="Wynn E.L."/>
            <person name="Hille M.M."/>
            <person name="Loy J.D."/>
            <person name="Schuller G."/>
            <person name="Kuhn K.L."/>
            <person name="Dickey A.M."/>
            <person name="Bono J.L."/>
            <person name="Clawson M.L."/>
        </authorList>
    </citation>
    <scope>NUCLEOTIDE SEQUENCE</scope>
    <source>
        <strain evidence="4">SAM102599</strain>
        <strain evidence="5 7">SAM57978</strain>
    </source>
</reference>
<dbReference type="KEGG" id="mboi:DQF64_09905"/>
<evidence type="ECO:0000313" key="8">
    <source>
        <dbReference type="Proteomes" id="UP001163632"/>
    </source>
</evidence>
<evidence type="ECO:0000313" key="5">
    <source>
        <dbReference type="EMBL" id="UZA50861.1"/>
    </source>
</evidence>
<keyword evidence="1" id="KW-0732">Signal</keyword>
<dbReference type="EMBL" id="UGPZ01000002">
    <property type="protein sequence ID" value="STY91539.1"/>
    <property type="molecule type" value="Genomic_DNA"/>
</dbReference>
<dbReference type="InterPro" id="IPR002491">
    <property type="entry name" value="ABC_transptr_periplasmic_BD"/>
</dbReference>
<gene>
    <name evidence="3" type="primary">hmuT</name>
    <name evidence="4" type="ORF">LP092_10115</name>
    <name evidence="5" type="ORF">LP129_10070</name>
    <name evidence="3" type="ORF">NCTC9426_01597</name>
</gene>
<dbReference type="PANTHER" id="PTHR30535:SF4">
    <property type="entry name" value="HEMIN-BINDING PERIPLASMIC PROTEIN HMUT"/>
    <property type="match status" value="1"/>
</dbReference>
<feature type="domain" description="Fe/B12 periplasmic-binding" evidence="2">
    <location>
        <begin position="24"/>
        <end position="264"/>
    </location>
</feature>
<dbReference type="SUPFAM" id="SSF53807">
    <property type="entry name" value="Helical backbone' metal receptor"/>
    <property type="match status" value="1"/>
</dbReference>
<protein>
    <submittedName>
        <fullName evidence="4">ABC transporter substrate-binding protein</fullName>
    </submittedName>
    <submittedName>
        <fullName evidence="3">Hemin-binding periplasmic protein hmuT</fullName>
    </submittedName>
</protein>
<evidence type="ECO:0000313" key="4">
    <source>
        <dbReference type="EMBL" id="UZA02326.1"/>
    </source>
</evidence>
<feature type="chain" id="PRO_5044583746" evidence="1">
    <location>
        <begin position="22"/>
        <end position="264"/>
    </location>
</feature>
<dbReference type="EMBL" id="CP087781">
    <property type="protein sequence ID" value="UZA50861.1"/>
    <property type="molecule type" value="Genomic_DNA"/>
</dbReference>
<name>A0A2Z4R8I4_MORBO</name>
<dbReference type="EMBL" id="CP087830">
    <property type="protein sequence ID" value="UZA02326.1"/>
    <property type="molecule type" value="Genomic_DNA"/>
</dbReference>
<keyword evidence="8" id="KW-1185">Reference proteome</keyword>
<dbReference type="Proteomes" id="UP001163632">
    <property type="component" value="Chromosome"/>
</dbReference>
<evidence type="ECO:0000313" key="3">
    <source>
        <dbReference type="EMBL" id="STY91539.1"/>
    </source>
</evidence>
<feature type="signal peptide" evidence="1">
    <location>
        <begin position="1"/>
        <end position="21"/>
    </location>
</feature>
<evidence type="ECO:0000259" key="2">
    <source>
        <dbReference type="PROSITE" id="PS50983"/>
    </source>
</evidence>
<dbReference type="RefSeq" id="WP_079325380.1">
    <property type="nucleotide sequence ID" value="NZ_CP030241.1"/>
</dbReference>
<dbReference type="InterPro" id="IPR050902">
    <property type="entry name" value="ABC_Transporter_SBP"/>
</dbReference>
<dbReference type="Gene3D" id="3.40.50.1980">
    <property type="entry name" value="Nitrogenase molybdenum iron protein domain"/>
    <property type="match status" value="2"/>
</dbReference>
<reference evidence="3 6" key="1">
    <citation type="submission" date="2018-06" db="EMBL/GenBank/DDBJ databases">
        <authorList>
            <consortium name="Pathogen Informatics"/>
            <person name="Doyle S."/>
        </authorList>
    </citation>
    <scope>NUCLEOTIDE SEQUENCE [LARGE SCALE GENOMIC DNA]</scope>
    <source>
        <strain evidence="3 6">NCTC9426</strain>
    </source>
</reference>
<dbReference type="STRING" id="476.B0182_03205"/>
<dbReference type="PANTHER" id="PTHR30535">
    <property type="entry name" value="VITAMIN B12-BINDING PROTEIN"/>
    <property type="match status" value="1"/>
</dbReference>
<dbReference type="Pfam" id="PF01497">
    <property type="entry name" value="Peripla_BP_2"/>
    <property type="match status" value="1"/>
</dbReference>
<evidence type="ECO:0000313" key="7">
    <source>
        <dbReference type="Proteomes" id="UP001163283"/>
    </source>
</evidence>